<sequence>MAHQYKLWILIESRVVKQKSIRMQNNGCCYKTRKHSKKSVLKLNRTSYPSQDIFNILLSFDGKECICKTCHSKVNQGSLPCQATVHNLPEFIMSALNWLKVSNPLYKDIQIDCSNISEELTDMTQADNE</sequence>
<name>A0A3M6TPB3_POCDA</name>
<protein>
    <recommendedName>
        <fullName evidence="1">DUF6570 domain-containing protein</fullName>
    </recommendedName>
</protein>
<gene>
    <name evidence="2" type="ORF">pdam_00009737</name>
</gene>
<reference evidence="2 3" key="1">
    <citation type="journal article" date="2018" name="Sci. Rep.">
        <title>Comparative analysis of the Pocillopora damicornis genome highlights role of immune system in coral evolution.</title>
        <authorList>
            <person name="Cunning R."/>
            <person name="Bay R.A."/>
            <person name="Gillette P."/>
            <person name="Baker A.C."/>
            <person name="Traylor-Knowles N."/>
        </authorList>
    </citation>
    <scope>NUCLEOTIDE SEQUENCE [LARGE SCALE GENOMIC DNA]</scope>
    <source>
        <strain evidence="2">RSMAS</strain>
        <tissue evidence="2">Whole animal</tissue>
    </source>
</reference>
<comment type="caution">
    <text evidence="2">The sequence shown here is derived from an EMBL/GenBank/DDBJ whole genome shotgun (WGS) entry which is preliminary data.</text>
</comment>
<proteinExistence type="predicted"/>
<evidence type="ECO:0000313" key="3">
    <source>
        <dbReference type="Proteomes" id="UP000275408"/>
    </source>
</evidence>
<evidence type="ECO:0000313" key="2">
    <source>
        <dbReference type="EMBL" id="RMX43161.1"/>
    </source>
</evidence>
<accession>A0A3M6TPB3</accession>
<feature type="domain" description="DUF6570" evidence="1">
    <location>
        <begin position="22"/>
        <end position="116"/>
    </location>
</feature>
<keyword evidence="3" id="KW-1185">Reference proteome</keyword>
<dbReference type="Pfam" id="PF20209">
    <property type="entry name" value="DUF6570"/>
    <property type="match status" value="1"/>
</dbReference>
<evidence type="ECO:0000259" key="1">
    <source>
        <dbReference type="Pfam" id="PF20209"/>
    </source>
</evidence>
<dbReference type="EMBL" id="RCHS01003241">
    <property type="protein sequence ID" value="RMX43161.1"/>
    <property type="molecule type" value="Genomic_DNA"/>
</dbReference>
<dbReference type="AlphaFoldDB" id="A0A3M6TPB3"/>
<organism evidence="2 3">
    <name type="scientific">Pocillopora damicornis</name>
    <name type="common">Cauliflower coral</name>
    <name type="synonym">Millepora damicornis</name>
    <dbReference type="NCBI Taxonomy" id="46731"/>
    <lineage>
        <taxon>Eukaryota</taxon>
        <taxon>Metazoa</taxon>
        <taxon>Cnidaria</taxon>
        <taxon>Anthozoa</taxon>
        <taxon>Hexacorallia</taxon>
        <taxon>Scleractinia</taxon>
        <taxon>Astrocoeniina</taxon>
        <taxon>Pocilloporidae</taxon>
        <taxon>Pocillopora</taxon>
    </lineage>
</organism>
<dbReference type="InterPro" id="IPR046700">
    <property type="entry name" value="DUF6570"/>
</dbReference>
<dbReference type="Proteomes" id="UP000275408">
    <property type="component" value="Unassembled WGS sequence"/>
</dbReference>